<dbReference type="OrthoDB" id="9780153at2"/>
<dbReference type="SMART" id="SM00421">
    <property type="entry name" value="HTH_LUXR"/>
    <property type="match status" value="1"/>
</dbReference>
<dbReference type="InterPro" id="IPR000792">
    <property type="entry name" value="Tscrpt_reg_LuxR_C"/>
</dbReference>
<keyword evidence="3" id="KW-0238">DNA-binding</keyword>
<feature type="modified residue" description="4-aspartylphosphate" evidence="5">
    <location>
        <position position="53"/>
    </location>
</feature>
<sequence>MKIFIAEDQGMLRDALSALLELEEDIEVIGKAEDGYKALEQITQLNPDLCILDIEMPKMTGLEVAKQLKKKHHPCKVVIVTTFARTGYLQRAMKAGVKGYLLKDLPITQLADSLRKIDQGARIISPELSFSFWEEENPLTEREQEILQRISKGETVKEIAQHLYLSNGTVRNYISEILQKLEVKNRIEAITVAEEKGWI</sequence>
<feature type="domain" description="Response regulatory" evidence="7">
    <location>
        <begin position="2"/>
        <end position="118"/>
    </location>
</feature>
<dbReference type="Gene3D" id="3.40.50.2300">
    <property type="match status" value="1"/>
</dbReference>
<dbReference type="PANTHER" id="PTHR43214:SF42">
    <property type="entry name" value="TRANSCRIPTIONAL REGULATORY PROTEIN DESR"/>
    <property type="match status" value="1"/>
</dbReference>
<dbReference type="Pfam" id="PF00196">
    <property type="entry name" value="GerE"/>
    <property type="match status" value="1"/>
</dbReference>
<feature type="domain" description="HTH luxR-type" evidence="6">
    <location>
        <begin position="132"/>
        <end position="197"/>
    </location>
</feature>
<dbReference type="GO" id="GO:0003677">
    <property type="term" value="F:DNA binding"/>
    <property type="evidence" value="ECO:0007669"/>
    <property type="project" value="UniProtKB-KW"/>
</dbReference>
<reference evidence="8 9" key="1">
    <citation type="submission" date="2016-11" db="EMBL/GenBank/DDBJ databases">
        <authorList>
            <person name="Jaros S."/>
            <person name="Januszkiewicz K."/>
            <person name="Wedrychowicz H."/>
        </authorList>
    </citation>
    <scope>NUCLEOTIDE SEQUENCE [LARGE SCALE GENOMIC DNA]</scope>
    <source>
        <strain evidence="8 9">DSM 44666</strain>
    </source>
</reference>
<dbReference type="GO" id="GO:0000160">
    <property type="term" value="P:phosphorelay signal transduction system"/>
    <property type="evidence" value="ECO:0007669"/>
    <property type="project" value="InterPro"/>
</dbReference>
<organism evidence="8 9">
    <name type="scientific">Seinonella peptonophila</name>
    <dbReference type="NCBI Taxonomy" id="112248"/>
    <lineage>
        <taxon>Bacteria</taxon>
        <taxon>Bacillati</taxon>
        <taxon>Bacillota</taxon>
        <taxon>Bacilli</taxon>
        <taxon>Bacillales</taxon>
        <taxon>Thermoactinomycetaceae</taxon>
        <taxon>Seinonella</taxon>
    </lineage>
</organism>
<dbReference type="CDD" id="cd19930">
    <property type="entry name" value="REC_DesR-like"/>
    <property type="match status" value="1"/>
</dbReference>
<dbReference type="RefSeq" id="WP_073155291.1">
    <property type="nucleotide sequence ID" value="NZ_FQVL01000008.1"/>
</dbReference>
<proteinExistence type="predicted"/>
<protein>
    <submittedName>
        <fullName evidence="8">Two component transcriptional regulator, LuxR family</fullName>
    </submittedName>
</protein>
<keyword evidence="9" id="KW-1185">Reference proteome</keyword>
<dbReference type="Proteomes" id="UP000184476">
    <property type="component" value="Unassembled WGS sequence"/>
</dbReference>
<evidence type="ECO:0000259" key="6">
    <source>
        <dbReference type="PROSITE" id="PS50043"/>
    </source>
</evidence>
<evidence type="ECO:0000313" key="8">
    <source>
        <dbReference type="EMBL" id="SHF13502.1"/>
    </source>
</evidence>
<gene>
    <name evidence="8" type="ORF">SAMN05444392_10862</name>
</gene>
<dbReference type="InterPro" id="IPR011006">
    <property type="entry name" value="CheY-like_superfamily"/>
</dbReference>
<evidence type="ECO:0000256" key="4">
    <source>
        <dbReference type="ARBA" id="ARBA00023163"/>
    </source>
</evidence>
<keyword evidence="2" id="KW-0805">Transcription regulation</keyword>
<evidence type="ECO:0000256" key="1">
    <source>
        <dbReference type="ARBA" id="ARBA00022553"/>
    </source>
</evidence>
<dbReference type="AlphaFoldDB" id="A0A1M4Z6V8"/>
<evidence type="ECO:0000313" key="9">
    <source>
        <dbReference type="Proteomes" id="UP000184476"/>
    </source>
</evidence>
<dbReference type="InterPro" id="IPR039420">
    <property type="entry name" value="WalR-like"/>
</dbReference>
<keyword evidence="1 5" id="KW-0597">Phosphoprotein</keyword>
<dbReference type="InterPro" id="IPR001789">
    <property type="entry name" value="Sig_transdc_resp-reg_receiver"/>
</dbReference>
<dbReference type="SUPFAM" id="SSF46894">
    <property type="entry name" value="C-terminal effector domain of the bipartite response regulators"/>
    <property type="match status" value="1"/>
</dbReference>
<evidence type="ECO:0000256" key="5">
    <source>
        <dbReference type="PROSITE-ProRule" id="PRU00169"/>
    </source>
</evidence>
<dbReference type="STRING" id="112248.SAMN05444392_10862"/>
<dbReference type="PROSITE" id="PS50043">
    <property type="entry name" value="HTH_LUXR_2"/>
    <property type="match status" value="1"/>
</dbReference>
<dbReference type="PRINTS" id="PR00038">
    <property type="entry name" value="HTHLUXR"/>
</dbReference>
<dbReference type="GO" id="GO:0006355">
    <property type="term" value="P:regulation of DNA-templated transcription"/>
    <property type="evidence" value="ECO:0007669"/>
    <property type="project" value="InterPro"/>
</dbReference>
<evidence type="ECO:0000256" key="3">
    <source>
        <dbReference type="ARBA" id="ARBA00023125"/>
    </source>
</evidence>
<dbReference type="CDD" id="cd06170">
    <property type="entry name" value="LuxR_C_like"/>
    <property type="match status" value="1"/>
</dbReference>
<accession>A0A1M4Z6V8</accession>
<dbReference type="Pfam" id="PF00072">
    <property type="entry name" value="Response_reg"/>
    <property type="match status" value="1"/>
</dbReference>
<name>A0A1M4Z6V8_9BACL</name>
<dbReference type="PANTHER" id="PTHR43214">
    <property type="entry name" value="TWO-COMPONENT RESPONSE REGULATOR"/>
    <property type="match status" value="1"/>
</dbReference>
<dbReference type="EMBL" id="FQVL01000008">
    <property type="protein sequence ID" value="SHF13502.1"/>
    <property type="molecule type" value="Genomic_DNA"/>
</dbReference>
<dbReference type="InterPro" id="IPR016032">
    <property type="entry name" value="Sig_transdc_resp-reg_C-effctor"/>
</dbReference>
<dbReference type="SMART" id="SM00448">
    <property type="entry name" value="REC"/>
    <property type="match status" value="1"/>
</dbReference>
<evidence type="ECO:0000259" key="7">
    <source>
        <dbReference type="PROSITE" id="PS50110"/>
    </source>
</evidence>
<dbReference type="PROSITE" id="PS50110">
    <property type="entry name" value="RESPONSE_REGULATORY"/>
    <property type="match status" value="1"/>
</dbReference>
<evidence type="ECO:0000256" key="2">
    <source>
        <dbReference type="ARBA" id="ARBA00023015"/>
    </source>
</evidence>
<dbReference type="SUPFAM" id="SSF52172">
    <property type="entry name" value="CheY-like"/>
    <property type="match status" value="1"/>
</dbReference>
<keyword evidence="4" id="KW-0804">Transcription</keyword>